<gene>
    <name evidence="5" type="ORF">J2S03_000884</name>
</gene>
<dbReference type="SUPFAM" id="SSF53822">
    <property type="entry name" value="Periplasmic binding protein-like I"/>
    <property type="match status" value="1"/>
</dbReference>
<evidence type="ECO:0000256" key="3">
    <source>
        <dbReference type="SAM" id="SignalP"/>
    </source>
</evidence>
<evidence type="ECO:0000313" key="6">
    <source>
        <dbReference type="Proteomes" id="UP001232973"/>
    </source>
</evidence>
<dbReference type="CDD" id="cd06305">
    <property type="entry name" value="PBP1_methylthioribose_binding-like"/>
    <property type="match status" value="1"/>
</dbReference>
<dbReference type="Gene3D" id="3.40.50.2300">
    <property type="match status" value="2"/>
</dbReference>
<dbReference type="Pfam" id="PF13407">
    <property type="entry name" value="Peripla_BP_4"/>
    <property type="match status" value="1"/>
</dbReference>
<proteinExistence type="inferred from homology"/>
<feature type="signal peptide" evidence="3">
    <location>
        <begin position="1"/>
        <end position="26"/>
    </location>
</feature>
<comment type="subcellular location">
    <subcellularLocation>
        <location evidence="1">Cell envelope</location>
    </subcellularLocation>
</comment>
<comment type="similarity">
    <text evidence="2">Belongs to the bacterial solute-binding protein 2 family.</text>
</comment>
<dbReference type="InterPro" id="IPR050555">
    <property type="entry name" value="Bact_Solute-Bind_Prot2"/>
</dbReference>
<sequence>MKRQMKKLVFPIAAALVLAAGCGTQAATSNAATSDTADSVKVKPVHIAVVSLYDNDEWSAQFLSGLKAAAQNYPDVTLTETQASYNQAEMVSQLQAVIAQHPDVIIVNHASQPSALAPAVQQAINQGIKVISVEADIPVKGVAHANENNQQLATLSLDALAKGIHNKGNIAVIWVGGFTPMVQREVSLKAFEKAHPDIHVIATYGDASNTTISDTMARTEALLRQYPNAGQLSAIWASWDQFAIGAVKAEQALQRNVPIYGIDVSNQDLALMKQSNSPWKATAANDVYQYGAAMVNYAVRDAYGQSIPSSIWIPGALIEQSNLPPQGENIHDFFLSILPSETSLGSSPLLQQLAKEKQ</sequence>
<feature type="chain" id="PRO_5045175779" evidence="3">
    <location>
        <begin position="27"/>
        <end position="358"/>
    </location>
</feature>
<protein>
    <submittedName>
        <fullName evidence="5">Simple sugar transport system substrate-binding protein</fullName>
    </submittedName>
</protein>
<keyword evidence="5" id="KW-0762">Sugar transport</keyword>
<dbReference type="RefSeq" id="WP_274454857.1">
    <property type="nucleotide sequence ID" value="NZ_CP067097.1"/>
</dbReference>
<dbReference type="EMBL" id="JAUSTP010000004">
    <property type="protein sequence ID" value="MDQ0189068.1"/>
    <property type="molecule type" value="Genomic_DNA"/>
</dbReference>
<keyword evidence="6" id="KW-1185">Reference proteome</keyword>
<dbReference type="PANTHER" id="PTHR30036:SF7">
    <property type="entry name" value="ABC TRANSPORTER PERIPLASMIC-BINDING PROTEIN YPHF"/>
    <property type="match status" value="1"/>
</dbReference>
<organism evidence="5 6">
    <name type="scientific">Alicyclobacillus cycloheptanicus</name>
    <dbReference type="NCBI Taxonomy" id="1457"/>
    <lineage>
        <taxon>Bacteria</taxon>
        <taxon>Bacillati</taxon>
        <taxon>Bacillota</taxon>
        <taxon>Bacilli</taxon>
        <taxon>Bacillales</taxon>
        <taxon>Alicyclobacillaceae</taxon>
        <taxon>Alicyclobacillus</taxon>
    </lineage>
</organism>
<keyword evidence="5" id="KW-0813">Transport</keyword>
<evidence type="ECO:0000313" key="5">
    <source>
        <dbReference type="EMBL" id="MDQ0189068.1"/>
    </source>
</evidence>
<dbReference type="Proteomes" id="UP001232973">
    <property type="component" value="Unassembled WGS sequence"/>
</dbReference>
<evidence type="ECO:0000256" key="2">
    <source>
        <dbReference type="ARBA" id="ARBA00007639"/>
    </source>
</evidence>
<keyword evidence="3" id="KW-0732">Signal</keyword>
<dbReference type="PANTHER" id="PTHR30036">
    <property type="entry name" value="D-XYLOSE-BINDING PERIPLASMIC PROTEIN"/>
    <property type="match status" value="1"/>
</dbReference>
<comment type="caution">
    <text evidence="5">The sequence shown here is derived from an EMBL/GenBank/DDBJ whole genome shotgun (WGS) entry which is preliminary data.</text>
</comment>
<name>A0ABT9XFJ9_9BACL</name>
<evidence type="ECO:0000256" key="1">
    <source>
        <dbReference type="ARBA" id="ARBA00004196"/>
    </source>
</evidence>
<dbReference type="InterPro" id="IPR028082">
    <property type="entry name" value="Peripla_BP_I"/>
</dbReference>
<dbReference type="InterPro" id="IPR025997">
    <property type="entry name" value="SBP_2_dom"/>
</dbReference>
<accession>A0ABT9XFJ9</accession>
<reference evidence="5 6" key="1">
    <citation type="submission" date="2023-07" db="EMBL/GenBank/DDBJ databases">
        <title>Genomic Encyclopedia of Type Strains, Phase IV (KMG-IV): sequencing the most valuable type-strain genomes for metagenomic binning, comparative biology and taxonomic classification.</title>
        <authorList>
            <person name="Goeker M."/>
        </authorList>
    </citation>
    <scope>NUCLEOTIDE SEQUENCE [LARGE SCALE GENOMIC DNA]</scope>
    <source>
        <strain evidence="5 6">DSM 4006</strain>
    </source>
</reference>
<feature type="domain" description="Periplasmic binding protein" evidence="4">
    <location>
        <begin position="47"/>
        <end position="302"/>
    </location>
</feature>
<evidence type="ECO:0000259" key="4">
    <source>
        <dbReference type="Pfam" id="PF13407"/>
    </source>
</evidence>
<dbReference type="PROSITE" id="PS51257">
    <property type="entry name" value="PROKAR_LIPOPROTEIN"/>
    <property type="match status" value="1"/>
</dbReference>